<dbReference type="EMBL" id="JAGMUU010000022">
    <property type="protein sequence ID" value="KAH7127823.1"/>
    <property type="molecule type" value="Genomic_DNA"/>
</dbReference>
<dbReference type="PROSITE" id="PS51462">
    <property type="entry name" value="NUDIX"/>
    <property type="match status" value="1"/>
</dbReference>
<evidence type="ECO:0000313" key="2">
    <source>
        <dbReference type="EMBL" id="KAH7127823.1"/>
    </source>
</evidence>
<reference evidence="2" key="1">
    <citation type="journal article" date="2021" name="Nat. Commun.">
        <title>Genetic determinants of endophytism in the Arabidopsis root mycobiome.</title>
        <authorList>
            <person name="Mesny F."/>
            <person name="Miyauchi S."/>
            <person name="Thiergart T."/>
            <person name="Pickel B."/>
            <person name="Atanasova L."/>
            <person name="Karlsson M."/>
            <person name="Huettel B."/>
            <person name="Barry K.W."/>
            <person name="Haridas S."/>
            <person name="Chen C."/>
            <person name="Bauer D."/>
            <person name="Andreopoulos W."/>
            <person name="Pangilinan J."/>
            <person name="LaButti K."/>
            <person name="Riley R."/>
            <person name="Lipzen A."/>
            <person name="Clum A."/>
            <person name="Drula E."/>
            <person name="Henrissat B."/>
            <person name="Kohler A."/>
            <person name="Grigoriev I.V."/>
            <person name="Martin F.M."/>
            <person name="Hacquard S."/>
        </authorList>
    </citation>
    <scope>NUCLEOTIDE SEQUENCE</scope>
    <source>
        <strain evidence="2">MPI-CAGE-AT-0021</strain>
    </source>
</reference>
<proteinExistence type="predicted"/>
<feature type="domain" description="Nudix hydrolase" evidence="1">
    <location>
        <begin position="13"/>
        <end position="163"/>
    </location>
</feature>
<dbReference type="OrthoDB" id="276276at2759"/>
<organism evidence="2 3">
    <name type="scientific">Dactylonectria estremocensis</name>
    <dbReference type="NCBI Taxonomy" id="1079267"/>
    <lineage>
        <taxon>Eukaryota</taxon>
        <taxon>Fungi</taxon>
        <taxon>Dikarya</taxon>
        <taxon>Ascomycota</taxon>
        <taxon>Pezizomycotina</taxon>
        <taxon>Sordariomycetes</taxon>
        <taxon>Hypocreomycetidae</taxon>
        <taxon>Hypocreales</taxon>
        <taxon>Nectriaceae</taxon>
        <taxon>Dactylonectria</taxon>
    </lineage>
</organism>
<sequence length="179" mass="20250">MTVSGVWGMDNNIRINAFSGSLVFDNKDRILLLQRLARSRRPDSWEIPGGGGVSSDLTVQDACVRNLMEQTGLRPRHVERIISGGIGSMPGVTSSNQAGHHPIEQREYFFVDVDDMQVVELDFSKHQDFVWVTEEDVLDQFFGVEIITLAHPYMLNVLRRAFEVRLSGKERKTEAMTRG</sequence>
<evidence type="ECO:0000313" key="3">
    <source>
        <dbReference type="Proteomes" id="UP000717696"/>
    </source>
</evidence>
<dbReference type="SUPFAM" id="SSF55811">
    <property type="entry name" value="Nudix"/>
    <property type="match status" value="1"/>
</dbReference>
<comment type="caution">
    <text evidence="2">The sequence shown here is derived from an EMBL/GenBank/DDBJ whole genome shotgun (WGS) entry which is preliminary data.</text>
</comment>
<dbReference type="AlphaFoldDB" id="A0A9P9DYY3"/>
<dbReference type="Proteomes" id="UP000717696">
    <property type="component" value="Unassembled WGS sequence"/>
</dbReference>
<dbReference type="Gene3D" id="3.90.79.10">
    <property type="entry name" value="Nucleoside Triphosphate Pyrophosphohydrolase"/>
    <property type="match status" value="1"/>
</dbReference>
<dbReference type="InterPro" id="IPR015797">
    <property type="entry name" value="NUDIX_hydrolase-like_dom_sf"/>
</dbReference>
<evidence type="ECO:0000259" key="1">
    <source>
        <dbReference type="PROSITE" id="PS51462"/>
    </source>
</evidence>
<gene>
    <name evidence="2" type="ORF">B0J13DRAFT_627554</name>
</gene>
<keyword evidence="3" id="KW-1185">Reference proteome</keyword>
<dbReference type="Pfam" id="PF00293">
    <property type="entry name" value="NUDIX"/>
    <property type="match status" value="1"/>
</dbReference>
<accession>A0A9P9DYY3</accession>
<name>A0A9P9DYY3_9HYPO</name>
<dbReference type="InterPro" id="IPR000086">
    <property type="entry name" value="NUDIX_hydrolase_dom"/>
</dbReference>
<protein>
    <recommendedName>
        <fullName evidence="1">Nudix hydrolase domain-containing protein</fullName>
    </recommendedName>
</protein>
<dbReference type="CDD" id="cd02883">
    <property type="entry name" value="NUDIX_Hydrolase"/>
    <property type="match status" value="1"/>
</dbReference>